<reference evidence="5 6" key="1">
    <citation type="submission" date="2020-03" db="EMBL/GenBank/DDBJ databases">
        <authorList>
            <person name="Zhang L."/>
            <person name="Han X."/>
            <person name="Chen Y."/>
            <person name="Yu Y."/>
        </authorList>
    </citation>
    <scope>NUCLEOTIDE SEQUENCE [LARGE SCALE GENOMIC DNA]</scope>
    <source>
        <strain evidence="5 6">A1254</strain>
    </source>
</reference>
<dbReference type="AlphaFoldDB" id="A0A1U9S4U9"/>
<keyword evidence="5" id="KW-0808">Transferase</keyword>
<dbReference type="GO" id="GO:0006508">
    <property type="term" value="P:proteolysis"/>
    <property type="evidence" value="ECO:0007669"/>
    <property type="project" value="UniProtKB-KW"/>
</dbReference>
<dbReference type="RefSeq" id="WP_078220146.1">
    <property type="nucleotide sequence ID" value="NZ_CP017938.1"/>
</dbReference>
<keyword evidence="4" id="KW-0720">Serine protease</keyword>
<proteinExistence type="inferred from homology"/>
<evidence type="ECO:0000313" key="5">
    <source>
        <dbReference type="EMBL" id="QIT19105.1"/>
    </source>
</evidence>
<dbReference type="EMBL" id="CP049806">
    <property type="protein sequence ID" value="QIT19105.1"/>
    <property type="molecule type" value="Genomic_DNA"/>
</dbReference>
<protein>
    <submittedName>
        <fullName evidence="5">Type 1 glutamine amidotransferase-like domain-containing protein</fullName>
    </submittedName>
</protein>
<dbReference type="PANTHER" id="PTHR20842:SF0">
    <property type="entry name" value="ALPHA-ASPARTYL DIPEPTIDASE"/>
    <property type="match status" value="1"/>
</dbReference>
<dbReference type="InterPro" id="IPR005320">
    <property type="entry name" value="Peptidase_S51"/>
</dbReference>
<dbReference type="GO" id="GO:0016740">
    <property type="term" value="F:transferase activity"/>
    <property type="evidence" value="ECO:0007669"/>
    <property type="project" value="UniProtKB-KW"/>
</dbReference>
<evidence type="ECO:0000256" key="2">
    <source>
        <dbReference type="ARBA" id="ARBA00022670"/>
    </source>
</evidence>
<keyword evidence="2" id="KW-0645">Protease</keyword>
<evidence type="ECO:0000256" key="1">
    <source>
        <dbReference type="ARBA" id="ARBA00006534"/>
    </source>
</evidence>
<dbReference type="Gene3D" id="3.40.50.880">
    <property type="match status" value="1"/>
</dbReference>
<dbReference type="InterPro" id="IPR029062">
    <property type="entry name" value="Class_I_gatase-like"/>
</dbReference>
<organism evidence="5 6">
    <name type="scientific">Acinetobacter pittii</name>
    <name type="common">Acinetobacter genomosp. 3</name>
    <dbReference type="NCBI Taxonomy" id="48296"/>
    <lineage>
        <taxon>Bacteria</taxon>
        <taxon>Pseudomonadati</taxon>
        <taxon>Pseudomonadota</taxon>
        <taxon>Gammaproteobacteria</taxon>
        <taxon>Moraxellales</taxon>
        <taxon>Moraxellaceae</taxon>
        <taxon>Acinetobacter</taxon>
        <taxon>Acinetobacter calcoaceticus/baumannii complex</taxon>
    </lineage>
</organism>
<dbReference type="Pfam" id="PF03575">
    <property type="entry name" value="Peptidase_S51"/>
    <property type="match status" value="1"/>
</dbReference>
<evidence type="ECO:0000256" key="4">
    <source>
        <dbReference type="ARBA" id="ARBA00022825"/>
    </source>
</evidence>
<evidence type="ECO:0000256" key="3">
    <source>
        <dbReference type="ARBA" id="ARBA00022801"/>
    </source>
</evidence>
<comment type="similarity">
    <text evidence="1">Belongs to the peptidase S51 family.</text>
</comment>
<dbReference type="Proteomes" id="UP000501692">
    <property type="component" value="Chromosome"/>
</dbReference>
<sequence>MKNLFLASSFSDVYLDFKNSIKESLSGKTVTFIPTASIPEEITFYVDNDKVAFEKLGIKIEILNIDKESYEVIENTLNKNDYIFISGGNTFYLLQELKRTKTDEIIKKLINQGKLYIGSSAGAIVLAHELDYIKSLDDCSKAPDLVDTKGMGIINFSVLPHFGDEPFSAVTKDIFFNFHQKLVLIPLTNKQFIYIN</sequence>
<dbReference type="GO" id="GO:0008236">
    <property type="term" value="F:serine-type peptidase activity"/>
    <property type="evidence" value="ECO:0007669"/>
    <property type="project" value="UniProtKB-KW"/>
</dbReference>
<gene>
    <name evidence="5" type="ORF">G8E09_16105</name>
</gene>
<evidence type="ECO:0000313" key="6">
    <source>
        <dbReference type="Proteomes" id="UP000501692"/>
    </source>
</evidence>
<name>A0A1U9S4U9_ACIPI</name>
<keyword evidence="5" id="KW-0315">Glutamine amidotransferase</keyword>
<dbReference type="PANTHER" id="PTHR20842">
    <property type="entry name" value="PROTEASE S51 ALPHA-ASPARTYL DIPEPTIDASE"/>
    <property type="match status" value="1"/>
</dbReference>
<keyword evidence="3" id="KW-0378">Hydrolase</keyword>
<accession>A0A1U9S4U9</accession>
<dbReference type="SUPFAM" id="SSF52317">
    <property type="entry name" value="Class I glutamine amidotransferase-like"/>
    <property type="match status" value="1"/>
</dbReference>